<proteinExistence type="predicted"/>
<sequence>MAPTREPAQVGFTGGEQSTAGLQAQLLNGGEPQELQAAWSYSLSNESLHKAALGESQISQGNANGDEALVDERVTCLDPFLFDIHDVSGSFIPDMFNTLN</sequence>
<organism evidence="1">
    <name type="scientific">Erythrolobus madagascarensis</name>
    <dbReference type="NCBI Taxonomy" id="708628"/>
    <lineage>
        <taxon>Eukaryota</taxon>
        <taxon>Rhodophyta</taxon>
        <taxon>Bangiophyceae</taxon>
        <taxon>Porphyridiales</taxon>
        <taxon>Porphyridiaceae</taxon>
        <taxon>Erythrolobus</taxon>
    </lineage>
</organism>
<name>A0A7S0XHZ5_9RHOD</name>
<reference evidence="1" key="1">
    <citation type="submission" date="2021-01" db="EMBL/GenBank/DDBJ databases">
        <authorList>
            <person name="Corre E."/>
            <person name="Pelletier E."/>
            <person name="Niang G."/>
            <person name="Scheremetjew M."/>
            <person name="Finn R."/>
            <person name="Kale V."/>
            <person name="Holt S."/>
            <person name="Cochrane G."/>
            <person name="Meng A."/>
            <person name="Brown T."/>
            <person name="Cohen L."/>
        </authorList>
    </citation>
    <scope>NUCLEOTIDE SEQUENCE</scope>
    <source>
        <strain evidence="1">CCMP3276</strain>
    </source>
</reference>
<gene>
    <name evidence="1" type="ORF">EMAD1354_LOCUS1080</name>
</gene>
<dbReference type="EMBL" id="HBFE01001578">
    <property type="protein sequence ID" value="CAD8725003.1"/>
    <property type="molecule type" value="Transcribed_RNA"/>
</dbReference>
<protein>
    <submittedName>
        <fullName evidence="1">Uncharacterized protein</fullName>
    </submittedName>
</protein>
<dbReference type="AlphaFoldDB" id="A0A7S0XHZ5"/>
<accession>A0A7S0XHZ5</accession>
<evidence type="ECO:0000313" key="1">
    <source>
        <dbReference type="EMBL" id="CAD8725003.1"/>
    </source>
</evidence>